<dbReference type="Pfam" id="PF02687">
    <property type="entry name" value="FtsX"/>
    <property type="match status" value="1"/>
</dbReference>
<evidence type="ECO:0000313" key="10">
    <source>
        <dbReference type="Proteomes" id="UP000198850"/>
    </source>
</evidence>
<feature type="transmembrane region" description="Helical" evidence="6">
    <location>
        <begin position="322"/>
        <end position="342"/>
    </location>
</feature>
<dbReference type="InterPro" id="IPR003838">
    <property type="entry name" value="ABC3_permease_C"/>
</dbReference>
<keyword evidence="10" id="KW-1185">Reference proteome</keyword>
<dbReference type="EMBL" id="FNRA01000005">
    <property type="protein sequence ID" value="SEA77589.1"/>
    <property type="molecule type" value="Genomic_DNA"/>
</dbReference>
<reference evidence="9 10" key="1">
    <citation type="submission" date="2016-10" db="EMBL/GenBank/DDBJ databases">
        <authorList>
            <person name="de Groot N.N."/>
        </authorList>
    </citation>
    <scope>NUCLEOTIDE SEQUENCE [LARGE SCALE GENOMIC DNA]</scope>
    <source>
        <strain evidence="9 10">DSM 19033</strain>
    </source>
</reference>
<dbReference type="InterPro" id="IPR025857">
    <property type="entry name" value="MacB_PCD"/>
</dbReference>
<evidence type="ECO:0000259" key="7">
    <source>
        <dbReference type="Pfam" id="PF02687"/>
    </source>
</evidence>
<keyword evidence="4 6" id="KW-1133">Transmembrane helix</keyword>
<keyword evidence="2" id="KW-1003">Cell membrane</keyword>
<sequence>MIICALIIYTQMQFIKNKPLGFDQNNLVGLELEGNFKDQGKVELLKQELKKSGAVVSSSEFAGSFTNMSNNSSDFGWPGKDVNDNALFEYRSTGYDYAKTVGAKIVAGRDFSARFIADTSTSVILNEAAVKRMGLKDPVGTVISWAGNPPLTIVGVMQDYSNGSPGAKSLPTVFYHNLHLVAQLMIRLNPELPLNKSVQLVKEVTQRLNPAYPAEFEYIDQAMQAKLQSERILSTLSNLFGGFCIFISCLGLLGLALYMAEQRQKEISIRKVLGADLKSILILLNKDFIKLVLIANLIASPVAYILAGKWLQKYDYRIDMGVWPFILAAVISLLIALLTVSLQSFKVARANPVDALKYE</sequence>
<feature type="transmembrane region" description="Helical" evidence="6">
    <location>
        <begin position="239"/>
        <end position="260"/>
    </location>
</feature>
<dbReference type="PANTHER" id="PTHR30572">
    <property type="entry name" value="MEMBRANE COMPONENT OF TRANSPORTER-RELATED"/>
    <property type="match status" value="1"/>
</dbReference>
<organism evidence="9 10">
    <name type="scientific">Pedobacter hartonius</name>
    <dbReference type="NCBI Taxonomy" id="425514"/>
    <lineage>
        <taxon>Bacteria</taxon>
        <taxon>Pseudomonadati</taxon>
        <taxon>Bacteroidota</taxon>
        <taxon>Sphingobacteriia</taxon>
        <taxon>Sphingobacteriales</taxon>
        <taxon>Sphingobacteriaceae</taxon>
        <taxon>Pedobacter</taxon>
    </lineage>
</organism>
<evidence type="ECO:0000313" key="9">
    <source>
        <dbReference type="EMBL" id="SEA77589.1"/>
    </source>
</evidence>
<gene>
    <name evidence="9" type="ORF">SAMN05443550_105154</name>
</gene>
<evidence type="ECO:0000256" key="4">
    <source>
        <dbReference type="ARBA" id="ARBA00022989"/>
    </source>
</evidence>
<dbReference type="PANTHER" id="PTHR30572:SF18">
    <property type="entry name" value="ABC-TYPE MACROLIDE FAMILY EXPORT SYSTEM PERMEASE COMPONENT 2"/>
    <property type="match status" value="1"/>
</dbReference>
<protein>
    <submittedName>
        <fullName evidence="9">FtsX-like permease family protein</fullName>
    </submittedName>
</protein>
<feature type="domain" description="MacB-like periplasmic core" evidence="8">
    <location>
        <begin position="85"/>
        <end position="176"/>
    </location>
</feature>
<evidence type="ECO:0000256" key="6">
    <source>
        <dbReference type="SAM" id="Phobius"/>
    </source>
</evidence>
<evidence type="ECO:0000259" key="8">
    <source>
        <dbReference type="Pfam" id="PF12704"/>
    </source>
</evidence>
<accession>A0A1H4DYL9</accession>
<evidence type="ECO:0000256" key="2">
    <source>
        <dbReference type="ARBA" id="ARBA00022475"/>
    </source>
</evidence>
<evidence type="ECO:0000256" key="1">
    <source>
        <dbReference type="ARBA" id="ARBA00004651"/>
    </source>
</evidence>
<evidence type="ECO:0000256" key="3">
    <source>
        <dbReference type="ARBA" id="ARBA00022692"/>
    </source>
</evidence>
<evidence type="ECO:0000256" key="5">
    <source>
        <dbReference type="ARBA" id="ARBA00023136"/>
    </source>
</evidence>
<feature type="transmembrane region" description="Helical" evidence="6">
    <location>
        <begin position="288"/>
        <end position="307"/>
    </location>
</feature>
<name>A0A1H4DYL9_9SPHI</name>
<keyword evidence="3 6" id="KW-0812">Transmembrane</keyword>
<proteinExistence type="predicted"/>
<dbReference type="Proteomes" id="UP000198850">
    <property type="component" value="Unassembled WGS sequence"/>
</dbReference>
<dbReference type="GO" id="GO:0022857">
    <property type="term" value="F:transmembrane transporter activity"/>
    <property type="evidence" value="ECO:0007669"/>
    <property type="project" value="TreeGrafter"/>
</dbReference>
<dbReference type="InterPro" id="IPR050250">
    <property type="entry name" value="Macrolide_Exporter_MacB"/>
</dbReference>
<dbReference type="GO" id="GO:0005886">
    <property type="term" value="C:plasma membrane"/>
    <property type="evidence" value="ECO:0007669"/>
    <property type="project" value="UniProtKB-SubCell"/>
</dbReference>
<keyword evidence="5 6" id="KW-0472">Membrane</keyword>
<dbReference type="Pfam" id="PF12704">
    <property type="entry name" value="MacB_PCD"/>
    <property type="match status" value="1"/>
</dbReference>
<dbReference type="STRING" id="425514.SAMN05443550_105154"/>
<comment type="subcellular location">
    <subcellularLocation>
        <location evidence="1">Cell membrane</location>
        <topology evidence="1">Multi-pass membrane protein</topology>
    </subcellularLocation>
</comment>
<feature type="domain" description="ABC3 transporter permease C-terminal" evidence="7">
    <location>
        <begin position="239"/>
        <end position="352"/>
    </location>
</feature>
<dbReference type="AlphaFoldDB" id="A0A1H4DYL9"/>